<feature type="compositionally biased region" description="Basic and acidic residues" evidence="1">
    <location>
        <begin position="207"/>
        <end position="216"/>
    </location>
</feature>
<feature type="region of interest" description="Disordered" evidence="1">
    <location>
        <begin position="1"/>
        <end position="34"/>
    </location>
</feature>
<dbReference type="Proteomes" id="UP000237968">
    <property type="component" value="Unassembled WGS sequence"/>
</dbReference>
<accession>A0A2S9XWJ5</accession>
<protein>
    <submittedName>
        <fullName evidence="3">Uncharacterized protein</fullName>
    </submittedName>
</protein>
<evidence type="ECO:0000256" key="2">
    <source>
        <dbReference type="SAM" id="Phobius"/>
    </source>
</evidence>
<reference evidence="3 4" key="1">
    <citation type="submission" date="2018-03" db="EMBL/GenBank/DDBJ databases">
        <title>Draft Genome Sequences of the Obligatory Marine Myxobacteria Enhygromyxa salina SWB005.</title>
        <authorList>
            <person name="Poehlein A."/>
            <person name="Moghaddam J.A."/>
            <person name="Harms H."/>
            <person name="Alanjari M."/>
            <person name="Koenig G.M."/>
            <person name="Daniel R."/>
            <person name="Schaeberle T.F."/>
        </authorList>
    </citation>
    <scope>NUCLEOTIDE SEQUENCE [LARGE SCALE GENOMIC DNA]</scope>
    <source>
        <strain evidence="3 4">SWB005</strain>
    </source>
</reference>
<evidence type="ECO:0000313" key="4">
    <source>
        <dbReference type="Proteomes" id="UP000237968"/>
    </source>
</evidence>
<comment type="caution">
    <text evidence="3">The sequence shown here is derived from an EMBL/GenBank/DDBJ whole genome shotgun (WGS) entry which is preliminary data.</text>
</comment>
<feature type="region of interest" description="Disordered" evidence="1">
    <location>
        <begin position="203"/>
        <end position="274"/>
    </location>
</feature>
<proteinExistence type="predicted"/>
<keyword evidence="4" id="KW-1185">Reference proteome</keyword>
<feature type="compositionally biased region" description="Acidic residues" evidence="1">
    <location>
        <begin position="246"/>
        <end position="265"/>
    </location>
</feature>
<keyword evidence="2" id="KW-0812">Transmembrane</keyword>
<sequence length="274" mass="30059">MAEQAEAAYTSTVTSGPDERAPAKREQGETRPAPRRYHVALTAKEVLERLSEQAGVKAYERNMLPDFGGLIEDAEYTLELGSREFTMHCGPPAARGQSATGMLRLLYLRGRLSSTREGTLIELRFAYRRPRWALQRWVGFLALAGLGLVWVLVGPGVLAKKALLYGALALVLGPVIAHDLRRADRIDEQRRAMLNLIERTFGPIQLDDPHPDEPYRRRMLPGPAGPAAEASDEDSDSSDDAREPEEGQAGDEGDSYDDSAADGDTDPSMTPEKA</sequence>
<dbReference type="EMBL" id="PVNK01000162">
    <property type="protein sequence ID" value="PRP97091.1"/>
    <property type="molecule type" value="Genomic_DNA"/>
</dbReference>
<evidence type="ECO:0000313" key="3">
    <source>
        <dbReference type="EMBL" id="PRP97091.1"/>
    </source>
</evidence>
<evidence type="ECO:0000256" key="1">
    <source>
        <dbReference type="SAM" id="MobiDB-lite"/>
    </source>
</evidence>
<organism evidence="3 4">
    <name type="scientific">Enhygromyxa salina</name>
    <dbReference type="NCBI Taxonomy" id="215803"/>
    <lineage>
        <taxon>Bacteria</taxon>
        <taxon>Pseudomonadati</taxon>
        <taxon>Myxococcota</taxon>
        <taxon>Polyangia</taxon>
        <taxon>Nannocystales</taxon>
        <taxon>Nannocystaceae</taxon>
        <taxon>Enhygromyxa</taxon>
    </lineage>
</organism>
<feature type="compositionally biased region" description="Basic and acidic residues" evidence="1">
    <location>
        <begin position="17"/>
        <end position="29"/>
    </location>
</feature>
<keyword evidence="2" id="KW-1133">Transmembrane helix</keyword>
<dbReference type="AlphaFoldDB" id="A0A2S9XWJ5"/>
<gene>
    <name evidence="3" type="ORF">ENSA5_34740</name>
</gene>
<keyword evidence="2" id="KW-0472">Membrane</keyword>
<name>A0A2S9XWJ5_9BACT</name>
<feature type="transmembrane region" description="Helical" evidence="2">
    <location>
        <begin position="137"/>
        <end position="156"/>
    </location>
</feature>